<dbReference type="EMBL" id="UYRT01028977">
    <property type="protein sequence ID" value="VDK68777.1"/>
    <property type="molecule type" value="Genomic_DNA"/>
</dbReference>
<organism evidence="3">
    <name type="scientific">Gongylonema pulchrum</name>
    <dbReference type="NCBI Taxonomy" id="637853"/>
    <lineage>
        <taxon>Eukaryota</taxon>
        <taxon>Metazoa</taxon>
        <taxon>Ecdysozoa</taxon>
        <taxon>Nematoda</taxon>
        <taxon>Chromadorea</taxon>
        <taxon>Rhabditida</taxon>
        <taxon>Spirurina</taxon>
        <taxon>Spiruromorpha</taxon>
        <taxon>Spiruroidea</taxon>
        <taxon>Gongylonematidae</taxon>
        <taxon>Gongylonema</taxon>
    </lineage>
</organism>
<proteinExistence type="predicted"/>
<dbReference type="AlphaFoldDB" id="A0A183DKB7"/>
<keyword evidence="2" id="KW-1185">Reference proteome</keyword>
<evidence type="ECO:0000313" key="2">
    <source>
        <dbReference type="Proteomes" id="UP000271098"/>
    </source>
</evidence>
<dbReference type="OrthoDB" id="5823520at2759"/>
<protein>
    <submittedName>
        <fullName evidence="3">Inorganic diphosphatase</fullName>
    </submittedName>
</protein>
<dbReference type="WBParaSite" id="GPUH_0000916801-mRNA-1">
    <property type="protein sequence ID" value="GPUH_0000916801-mRNA-1"/>
    <property type="gene ID" value="GPUH_0000916801"/>
</dbReference>
<sequence length="33" mass="3638">MSDTGASEKGMEEFPKMPKDYDGFIVVPSNCIN</sequence>
<reference evidence="1 2" key="2">
    <citation type="submission" date="2018-11" db="EMBL/GenBank/DDBJ databases">
        <authorList>
            <consortium name="Pathogen Informatics"/>
        </authorList>
    </citation>
    <scope>NUCLEOTIDE SEQUENCE [LARGE SCALE GENOMIC DNA]</scope>
</reference>
<reference evidence="3" key="1">
    <citation type="submission" date="2016-06" db="UniProtKB">
        <authorList>
            <consortium name="WormBaseParasite"/>
        </authorList>
    </citation>
    <scope>IDENTIFICATION</scope>
</reference>
<evidence type="ECO:0000313" key="1">
    <source>
        <dbReference type="EMBL" id="VDK68777.1"/>
    </source>
</evidence>
<accession>A0A183DKB7</accession>
<gene>
    <name evidence="1" type="ORF">GPUH_LOCUS9156</name>
</gene>
<evidence type="ECO:0000313" key="3">
    <source>
        <dbReference type="WBParaSite" id="GPUH_0000916801-mRNA-1"/>
    </source>
</evidence>
<name>A0A183DKB7_9BILA</name>
<dbReference type="Proteomes" id="UP000271098">
    <property type="component" value="Unassembled WGS sequence"/>
</dbReference>